<keyword evidence="3 5" id="KW-0853">WD repeat</keyword>
<dbReference type="Pfam" id="PF21289">
    <property type="entry name" value="EDC4_C"/>
    <property type="match status" value="1"/>
</dbReference>
<evidence type="ECO:0000259" key="7">
    <source>
        <dbReference type="Pfam" id="PF21289"/>
    </source>
</evidence>
<dbReference type="SUPFAM" id="SSF50960">
    <property type="entry name" value="TolB, C-terminal domain"/>
    <property type="match status" value="1"/>
</dbReference>
<comment type="subcellular location">
    <subcellularLocation>
        <location evidence="1">Cytoplasm</location>
    </subcellularLocation>
</comment>
<feature type="compositionally biased region" description="Polar residues" evidence="6">
    <location>
        <begin position="737"/>
        <end position="747"/>
    </location>
</feature>
<reference evidence="8" key="1">
    <citation type="journal article" date="2020" name="bioRxiv">
        <title>Comparative genomics of Chlamydomonas.</title>
        <authorList>
            <person name="Craig R.J."/>
            <person name="Hasan A.R."/>
            <person name="Ness R.W."/>
            <person name="Keightley P.D."/>
        </authorList>
    </citation>
    <scope>NUCLEOTIDE SEQUENCE</scope>
    <source>
        <strain evidence="8">CCAP 11/70</strain>
    </source>
</reference>
<proteinExistence type="predicted"/>
<feature type="region of interest" description="Disordered" evidence="6">
    <location>
        <begin position="731"/>
        <end position="770"/>
    </location>
</feature>
<dbReference type="PANTHER" id="PTHR15598">
    <property type="entry name" value="ENHANCER OF MRNA-DECAPPING PROTEIN 4"/>
    <property type="match status" value="1"/>
</dbReference>
<feature type="region of interest" description="Disordered" evidence="6">
    <location>
        <begin position="591"/>
        <end position="615"/>
    </location>
</feature>
<feature type="compositionally biased region" description="Gly residues" evidence="6">
    <location>
        <begin position="538"/>
        <end position="548"/>
    </location>
</feature>
<evidence type="ECO:0000256" key="4">
    <source>
        <dbReference type="ARBA" id="ARBA00022737"/>
    </source>
</evidence>
<keyword evidence="2" id="KW-0963">Cytoplasm</keyword>
<dbReference type="SMART" id="SM00320">
    <property type="entry name" value="WD40"/>
    <property type="match status" value="2"/>
</dbReference>
<dbReference type="PROSITE" id="PS50082">
    <property type="entry name" value="WD_REPEATS_2"/>
    <property type="match status" value="1"/>
</dbReference>
<feature type="region of interest" description="Disordered" evidence="6">
    <location>
        <begin position="1"/>
        <end position="59"/>
    </location>
</feature>
<dbReference type="EMBL" id="JAEHOE010000133">
    <property type="protein sequence ID" value="KAG2485222.1"/>
    <property type="molecule type" value="Genomic_DNA"/>
</dbReference>
<keyword evidence="4" id="KW-0677">Repeat</keyword>
<accession>A0A835XIB5</accession>
<dbReference type="InterPro" id="IPR001680">
    <property type="entry name" value="WD40_rpt"/>
</dbReference>
<feature type="domain" description="Enhancer of mRNA-decapping protein 4 C-terminal" evidence="7">
    <location>
        <begin position="1287"/>
        <end position="1384"/>
    </location>
</feature>
<dbReference type="InterPro" id="IPR044938">
    <property type="entry name" value="EDC4_C_sf"/>
</dbReference>
<feature type="compositionally biased region" description="Low complexity" evidence="6">
    <location>
        <begin position="591"/>
        <end position="601"/>
    </location>
</feature>
<feature type="region of interest" description="Disordered" evidence="6">
    <location>
        <begin position="75"/>
        <end position="104"/>
    </location>
</feature>
<feature type="compositionally biased region" description="Polar residues" evidence="6">
    <location>
        <begin position="606"/>
        <end position="615"/>
    </location>
</feature>
<evidence type="ECO:0000256" key="6">
    <source>
        <dbReference type="SAM" id="MobiDB-lite"/>
    </source>
</evidence>
<feature type="compositionally biased region" description="Low complexity" evidence="6">
    <location>
        <begin position="748"/>
        <end position="762"/>
    </location>
</feature>
<dbReference type="OrthoDB" id="21128at2759"/>
<gene>
    <name evidence="8" type="ORF">HYH03_016008</name>
</gene>
<feature type="compositionally biased region" description="Low complexity" evidence="6">
    <location>
        <begin position="1221"/>
        <end position="1231"/>
    </location>
</feature>
<dbReference type="GO" id="GO:0031087">
    <property type="term" value="P:deadenylation-independent decapping of nuclear-transcribed mRNA"/>
    <property type="evidence" value="ECO:0007669"/>
    <property type="project" value="InterPro"/>
</dbReference>
<evidence type="ECO:0000256" key="5">
    <source>
        <dbReference type="PROSITE-ProRule" id="PRU00221"/>
    </source>
</evidence>
<comment type="caution">
    <text evidence="8">The sequence shown here is derived from an EMBL/GenBank/DDBJ whole genome shotgun (WGS) entry which is preliminary data.</text>
</comment>
<feature type="compositionally biased region" description="Low complexity" evidence="6">
    <location>
        <begin position="36"/>
        <end position="59"/>
    </location>
</feature>
<feature type="region of interest" description="Disordered" evidence="6">
    <location>
        <begin position="808"/>
        <end position="830"/>
    </location>
</feature>
<feature type="compositionally biased region" description="Pro residues" evidence="6">
    <location>
        <begin position="23"/>
        <end position="35"/>
    </location>
</feature>
<evidence type="ECO:0000256" key="3">
    <source>
        <dbReference type="ARBA" id="ARBA00022574"/>
    </source>
</evidence>
<dbReference type="PANTHER" id="PTHR15598:SF5">
    <property type="entry name" value="ENHANCER OF MRNA-DECAPPING PROTEIN 4"/>
    <property type="match status" value="1"/>
</dbReference>
<feature type="compositionally biased region" description="Pro residues" evidence="6">
    <location>
        <begin position="1232"/>
        <end position="1274"/>
    </location>
</feature>
<evidence type="ECO:0000313" key="8">
    <source>
        <dbReference type="EMBL" id="KAG2485222.1"/>
    </source>
</evidence>
<dbReference type="Gene3D" id="2.130.10.10">
    <property type="entry name" value="YVTN repeat-like/Quinoprotein amine dehydrogenase"/>
    <property type="match status" value="1"/>
</dbReference>
<sequence>MGFELMGWLKQAEANQAATPESQPAPPASPAPAPPAAAVAPGAAASTSAPAPAGSRIAAPHSQAAAALAAALSSGSVPDKKRPQPHGLALSPLQDTVQVDRHTPEDTPALVVSKIANVKSEISKRHGHAIAVDASYIVYGLKAGQIRILNRHTGARTLLKDHAAPVTDLSFFRHDAERCLLASVDTTGQVHVRKVIEEDTGGEDTVRDEILARHELPIPVTGPTAHPLAHLAWHPAYDFVLCVAAGDSLYFINVPPTQDVAAAPEYASPVVAAKSGDGAVFTSVAFSPGGDLLAAGDSNGAVSVWALSPDQMDPALIQPLAVEPDMRFQAYGGDLDEPAAGGAAVASLHWLGRGGGGARGSDDGADGGGGGGGAGLTLLTGDGVNAHLKLWTINLSAKPACTHALRLASAAASPAFFNHLEAQPLFDCVVLANELRTQVYVLRVDMAAAAADGAADASSAGPTFSYVSEFSVAMPILSCTLVPETCVDEVTECEAFHMYTIQPEAVQQYTLVPAQCFPLPESAAADDHVHAHGHAATHGGGHSAAGGADGAAAAAAAGGVRDPIAALLALQKEREASTSLPAAPAAAAAASGASSTATQPPLVLTSAPSDVSDATSRPAVPAAAAVDSHPVPAVVPAATPFEAPLAATVAAAGPEPAAVKAAHEPLHVHPPPGPSTLSGARPSLLTPSQLLQAAAAARSAAGGSVGGSSTSGGGAANPALAALIAAGSAGGGEDAYSTMTTAGGDNESSSLVGSSRSQSIGSNMTPSLSNPNLAEAEAAAEAIEAAAAAAADDQRLEAAAEAAGVDAVAEAEAPPQGKQAPAGMPPPPSANLVRRISATAPIPYPVPEDVSAAPADASTTPPAPVAVVPAEAPLPPPSGAASPSAALAAVAGAAAAGGAGAGELASQLSQLVVLQQQMLEQMASNQREVLKVVRAEAKAAVKAAADAAASRAADAVARRAADERRKEAAEAQKAVLAAVAGVSKDLSQRVADAAAATTAAVKAAIGPAVRAAVAEALPAALSAGATATALERALGSQLGSALPKAVSDGLGGAFGSQVVPPLERATAAMFSQMEAALRSGLDTHLAPLQPLGGLGGALKDAAQQINTAAKGLKGDAAAATAAADKASRAADKAAAAATSAAATAAAAPVAAAAPAAVAPAPPAPAPVAAAPAAVPPAAAGRGAKGGPQAASGSAGKGSAAAADAANAAAAAVAAASAAAAPSKPSKAQAAPAPSPAAAPAPGPAPAPAAPPAPAPVPAPAPTPAPASAAPPPAPASADAATQELILGLIRSGDLDGAFARVLERQDLPLIVWTCAHAGGEQVLAAEPCPLGQPTLLSLLTFLCFDLTADVDAKLGWIEAILKRLDIKDPGLAPHIRQVLDNTKGALVPVARTASGPTAQKAKQGVHQTIGLIAMLS</sequence>
<feature type="repeat" description="WD" evidence="5">
    <location>
        <begin position="274"/>
        <end position="305"/>
    </location>
</feature>
<feature type="region of interest" description="Disordered" evidence="6">
    <location>
        <begin position="1176"/>
        <end position="1196"/>
    </location>
</feature>
<organism evidence="8 9">
    <name type="scientific">Edaphochlamys debaryana</name>
    <dbReference type="NCBI Taxonomy" id="47281"/>
    <lineage>
        <taxon>Eukaryota</taxon>
        <taxon>Viridiplantae</taxon>
        <taxon>Chlorophyta</taxon>
        <taxon>core chlorophytes</taxon>
        <taxon>Chlorophyceae</taxon>
        <taxon>CS clade</taxon>
        <taxon>Chlamydomonadales</taxon>
        <taxon>Chlamydomonadales incertae sedis</taxon>
        <taxon>Edaphochlamys</taxon>
    </lineage>
</organism>
<evidence type="ECO:0000256" key="1">
    <source>
        <dbReference type="ARBA" id="ARBA00004496"/>
    </source>
</evidence>
<evidence type="ECO:0000256" key="2">
    <source>
        <dbReference type="ARBA" id="ARBA00022490"/>
    </source>
</evidence>
<dbReference type="GO" id="GO:0000932">
    <property type="term" value="C:P-body"/>
    <property type="evidence" value="ECO:0007669"/>
    <property type="project" value="TreeGrafter"/>
</dbReference>
<dbReference type="Proteomes" id="UP000612055">
    <property type="component" value="Unassembled WGS sequence"/>
</dbReference>
<keyword evidence="9" id="KW-1185">Reference proteome</keyword>
<feature type="region of interest" description="Disordered" evidence="6">
    <location>
        <begin position="1221"/>
        <end position="1277"/>
    </location>
</feature>
<dbReference type="InterPro" id="IPR045152">
    <property type="entry name" value="EDC4-like"/>
</dbReference>
<evidence type="ECO:0000313" key="9">
    <source>
        <dbReference type="Proteomes" id="UP000612055"/>
    </source>
</evidence>
<name>A0A835XIB5_9CHLO</name>
<dbReference type="InterPro" id="IPR015943">
    <property type="entry name" value="WD40/YVTN_repeat-like_dom_sf"/>
</dbReference>
<dbReference type="InterPro" id="IPR049404">
    <property type="entry name" value="EDC4_C"/>
</dbReference>
<dbReference type="Gene3D" id="1.10.220.100">
    <property type="entry name" value="conserved c-terminal region of ge- 1"/>
    <property type="match status" value="1"/>
</dbReference>
<protein>
    <recommendedName>
        <fullName evidence="7">Enhancer of mRNA-decapping protein 4 C-terminal domain-containing protein</fullName>
    </recommendedName>
</protein>
<feature type="region of interest" description="Disordered" evidence="6">
    <location>
        <begin position="527"/>
        <end position="548"/>
    </location>
</feature>